<proteinExistence type="predicted"/>
<comment type="caution">
    <text evidence="2">The sequence shown here is derived from an EMBL/GenBank/DDBJ whole genome shotgun (WGS) entry which is preliminary data.</text>
</comment>
<accession>A0A9P7GAZ0</accession>
<dbReference type="AlphaFoldDB" id="A0A9P7GAZ0"/>
<organism evidence="2 3">
    <name type="scientific">Asterophora parasitica</name>
    <dbReference type="NCBI Taxonomy" id="117018"/>
    <lineage>
        <taxon>Eukaryota</taxon>
        <taxon>Fungi</taxon>
        <taxon>Dikarya</taxon>
        <taxon>Basidiomycota</taxon>
        <taxon>Agaricomycotina</taxon>
        <taxon>Agaricomycetes</taxon>
        <taxon>Agaricomycetidae</taxon>
        <taxon>Agaricales</taxon>
        <taxon>Tricholomatineae</taxon>
        <taxon>Lyophyllaceae</taxon>
        <taxon>Asterophora</taxon>
    </lineage>
</organism>
<feature type="region of interest" description="Disordered" evidence="1">
    <location>
        <begin position="48"/>
        <end position="68"/>
    </location>
</feature>
<protein>
    <submittedName>
        <fullName evidence="2">Uncharacterized protein</fullName>
    </submittedName>
</protein>
<reference evidence="2" key="2">
    <citation type="submission" date="2021-10" db="EMBL/GenBank/DDBJ databases">
        <title>Phylogenomics reveals ancestral predisposition of the termite-cultivated fungus Termitomyces towards a domesticated lifestyle.</title>
        <authorList>
            <person name="Auxier B."/>
            <person name="Grum-Grzhimaylo A."/>
            <person name="Cardenas M.E."/>
            <person name="Lodge J.D."/>
            <person name="Laessoe T."/>
            <person name="Pedersen O."/>
            <person name="Smith M.E."/>
            <person name="Kuyper T.W."/>
            <person name="Franco-Molano E.A."/>
            <person name="Baroni T.J."/>
            <person name="Aanen D.K."/>
        </authorList>
    </citation>
    <scope>NUCLEOTIDE SEQUENCE</scope>
    <source>
        <strain evidence="2">AP01</strain>
        <tissue evidence="2">Mycelium</tissue>
    </source>
</reference>
<evidence type="ECO:0000313" key="2">
    <source>
        <dbReference type="EMBL" id="KAG5647267.1"/>
    </source>
</evidence>
<evidence type="ECO:0000313" key="3">
    <source>
        <dbReference type="Proteomes" id="UP000775547"/>
    </source>
</evidence>
<sequence>MTFSSGCDINTGQSEISADTPIRAMASGASTAHSVHLTKVASAGVSLGHEDPPNMSFRDPSHSSQVQSLLTVSPESHSVFGVDTQPRKKDDISPIDCLFCEHVATIPAGAMAEIDSVCQHNKTLVATLGKLGIHTDNHLALLRQNLSGAVNFLETVPMEMLGSFPLYRKYLESLLRLEPTIDQNVHTFRYPSKELEKDLLDGSYSRSPLLRMVNFPDDEICLALVDKINKETHGSEDTLTTFAEMVEKISECFPFLNKYEKRWPILIHLQWRFARSQYERHGAKLCTPAENECPAGRAESMWRAPSQSNQQAPPWSGCPVHPRVDWHAAPSKLQDLLMKLHMEELMPLFLEAQVRSDEEFEMLRHMDEKGRISVFELLDLPHVKLFQRWMLKIALADCNMRDPSLY</sequence>
<dbReference type="EMBL" id="JABCKV010000011">
    <property type="protein sequence ID" value="KAG5647267.1"/>
    <property type="molecule type" value="Genomic_DNA"/>
</dbReference>
<reference evidence="2" key="1">
    <citation type="submission" date="2020-07" db="EMBL/GenBank/DDBJ databases">
        <authorList>
            <person name="Nieuwenhuis M."/>
            <person name="Van De Peppel L.J.J."/>
        </authorList>
    </citation>
    <scope>NUCLEOTIDE SEQUENCE</scope>
    <source>
        <strain evidence="2">AP01</strain>
        <tissue evidence="2">Mycelium</tissue>
    </source>
</reference>
<gene>
    <name evidence="2" type="ORF">DXG03_000802</name>
</gene>
<dbReference type="Proteomes" id="UP000775547">
    <property type="component" value="Unassembled WGS sequence"/>
</dbReference>
<evidence type="ECO:0000256" key="1">
    <source>
        <dbReference type="SAM" id="MobiDB-lite"/>
    </source>
</evidence>
<keyword evidence="3" id="KW-1185">Reference proteome</keyword>
<name>A0A9P7GAZ0_9AGAR</name>
<dbReference type="OrthoDB" id="3066241at2759"/>